<dbReference type="SUPFAM" id="SSF48452">
    <property type="entry name" value="TPR-like"/>
    <property type="match status" value="1"/>
</dbReference>
<keyword evidence="1" id="KW-0812">Transmembrane</keyword>
<dbReference type="InterPro" id="IPR011990">
    <property type="entry name" value="TPR-like_helical_dom_sf"/>
</dbReference>
<dbReference type="Proteomes" id="UP001497453">
    <property type="component" value="Chromosome 6"/>
</dbReference>
<feature type="transmembrane region" description="Helical" evidence="1">
    <location>
        <begin position="21"/>
        <end position="39"/>
    </location>
</feature>
<name>A0ABP1DSS6_9APHY</name>
<dbReference type="Gene3D" id="1.25.40.10">
    <property type="entry name" value="Tetratricopeptide repeat domain"/>
    <property type="match status" value="1"/>
</dbReference>
<dbReference type="EMBL" id="OZ037949">
    <property type="protein sequence ID" value="CAL1710856.1"/>
    <property type="molecule type" value="Genomic_DNA"/>
</dbReference>
<gene>
    <name evidence="2" type="ORF">GFSPODELE1_LOCUS8043</name>
</gene>
<evidence type="ECO:0008006" key="4">
    <source>
        <dbReference type="Google" id="ProtNLM"/>
    </source>
</evidence>
<sequence length="393" mass="44516">MGRIFSFRISYKLATTDISEALFFITLLVAVLASAIIVFRSSIRHSGQDLPISSDLIRLLEFVDPSAAPPAKEEKTDIPGLVPIPFSKAALSAPVEQQRTKFAERAKKFLKDGDFYSTLQHCDKALSSKYTKPTSPKSPTAKCHFMRAKALLRLGQFAEAQTAFNDFERIQVYLEEALDRSEEKMKADINSRVPSAKSPRKNTERLFKAVMARGVIVPQRDIAKFTAVSFDSKVLAGEAPRLKYTIWAETPFFTKPDSEEKHKVEVVYRENLTVEGGIGKMFRRFGIKATDLDDRAMRLYMFEALAHEDARTSTVVIRTHRGRLLAIPHTTQMKDIVAGARWPREGPMPFRDLTRTPRRNPYEVDGVEVVFGRAIVLNIVTKDRLREYIMSHS</sequence>
<protein>
    <recommendedName>
        <fullName evidence="4">Tetratricopeptide repeat protein</fullName>
    </recommendedName>
</protein>
<reference evidence="3" key="1">
    <citation type="submission" date="2024-04" db="EMBL/GenBank/DDBJ databases">
        <authorList>
            <person name="Shaw F."/>
            <person name="Minotto A."/>
        </authorList>
    </citation>
    <scope>NUCLEOTIDE SEQUENCE [LARGE SCALE GENOMIC DNA]</scope>
</reference>
<keyword evidence="1" id="KW-1133">Transmembrane helix</keyword>
<organism evidence="2 3">
    <name type="scientific">Somion occarium</name>
    <dbReference type="NCBI Taxonomy" id="3059160"/>
    <lineage>
        <taxon>Eukaryota</taxon>
        <taxon>Fungi</taxon>
        <taxon>Dikarya</taxon>
        <taxon>Basidiomycota</taxon>
        <taxon>Agaricomycotina</taxon>
        <taxon>Agaricomycetes</taxon>
        <taxon>Polyporales</taxon>
        <taxon>Cerrenaceae</taxon>
        <taxon>Somion</taxon>
    </lineage>
</organism>
<evidence type="ECO:0000256" key="1">
    <source>
        <dbReference type="SAM" id="Phobius"/>
    </source>
</evidence>
<keyword evidence="3" id="KW-1185">Reference proteome</keyword>
<evidence type="ECO:0000313" key="2">
    <source>
        <dbReference type="EMBL" id="CAL1710856.1"/>
    </source>
</evidence>
<proteinExistence type="predicted"/>
<keyword evidence="1" id="KW-0472">Membrane</keyword>
<accession>A0ABP1DSS6</accession>
<evidence type="ECO:0000313" key="3">
    <source>
        <dbReference type="Proteomes" id="UP001497453"/>
    </source>
</evidence>